<reference evidence="1 2" key="1">
    <citation type="submission" date="2014-07" db="EMBL/GenBank/DDBJ databases">
        <authorList>
            <person name="McCorrison J."/>
            <person name="Sanka R."/>
            <person name="Torralba M."/>
            <person name="Gillis M."/>
            <person name="Haft D.H."/>
            <person name="Methe B."/>
            <person name="Sutton G."/>
            <person name="Nelson K.E."/>
        </authorList>
    </citation>
    <scope>NUCLEOTIDE SEQUENCE [LARGE SCALE GENOMIC DNA]</scope>
    <source>
        <strain evidence="1 2">DNF00853</strain>
    </source>
</reference>
<evidence type="ECO:0000313" key="1">
    <source>
        <dbReference type="EMBL" id="KGF33879.1"/>
    </source>
</evidence>
<name>A0A096BL63_9BACT</name>
<comment type="caution">
    <text evidence="1">The sequence shown here is derived from an EMBL/GenBank/DDBJ whole genome shotgun (WGS) entry which is preliminary data.</text>
</comment>
<protein>
    <submittedName>
        <fullName evidence="1">C4-dicarboxylate ABC transporter</fullName>
    </submittedName>
</protein>
<evidence type="ECO:0000313" key="2">
    <source>
        <dbReference type="Proteomes" id="UP000029556"/>
    </source>
</evidence>
<gene>
    <name evidence="1" type="ORF">HMPREF2137_09615</name>
</gene>
<accession>A0A096BL63</accession>
<dbReference type="Proteomes" id="UP000029556">
    <property type="component" value="Unassembled WGS sequence"/>
</dbReference>
<dbReference type="EMBL" id="JRNN01000077">
    <property type="protein sequence ID" value="KGF33879.1"/>
    <property type="molecule type" value="Genomic_DNA"/>
</dbReference>
<organism evidence="1 2">
    <name type="scientific">Hoylesella buccalis DNF00853</name>
    <dbReference type="NCBI Taxonomy" id="1401074"/>
    <lineage>
        <taxon>Bacteria</taxon>
        <taxon>Pseudomonadati</taxon>
        <taxon>Bacteroidota</taxon>
        <taxon>Bacteroidia</taxon>
        <taxon>Bacteroidales</taxon>
        <taxon>Prevotellaceae</taxon>
        <taxon>Hoylesella</taxon>
    </lineage>
</organism>
<dbReference type="RefSeq" id="WP_052042866.1">
    <property type="nucleotide sequence ID" value="NZ_JRNN01000077.1"/>
</dbReference>
<dbReference type="AlphaFoldDB" id="A0A096BL63"/>
<proteinExistence type="predicted"/>
<sequence>MSRGKCIDSMLMPLSTARTQFYLGTGLHTLGLLGWILQQTGHADVYVSTFSTSEAFLSGFLRLRNKGLVDNATLVADLKASRKTLQLYKLMSNCFDHVYLSQNHSKVVLVQNESYTVTVISSQNQTYGDRAECTMVTTEQSAFLDIYTGLDRIIKNKSVEINGVFERKAERDRKTCLQNVDTDTDWRPFGY</sequence>
<dbReference type="OrthoDB" id="1067527at2"/>